<evidence type="ECO:0000313" key="2">
    <source>
        <dbReference type="EMBL" id="DAD69570.1"/>
    </source>
</evidence>
<organism evidence="2">
    <name type="scientific">Myoviridae sp. ctbwh6</name>
    <dbReference type="NCBI Taxonomy" id="2827611"/>
    <lineage>
        <taxon>Viruses</taxon>
        <taxon>Duplodnaviria</taxon>
        <taxon>Heunggongvirae</taxon>
        <taxon>Uroviricota</taxon>
        <taxon>Caudoviricetes</taxon>
    </lineage>
</organism>
<proteinExistence type="predicted"/>
<evidence type="ECO:0000256" key="1">
    <source>
        <dbReference type="SAM" id="Coils"/>
    </source>
</evidence>
<protein>
    <submittedName>
        <fullName evidence="2">Uncharacterized protein</fullName>
    </submittedName>
</protein>
<sequence length="128" mass="14703">MSDVLVCILTGGVAAAGIKLIESVIVWRLNRKAKKEDDNTQKEVEKKKHDEAEYEELVSTVENLKTANRLLMYDRIKHLCRSYLRAGEIDFNDLEDLVEMHDCYHKGLGGNGKLKELMELVEELQIKK</sequence>
<feature type="coiled-coil region" evidence="1">
    <location>
        <begin position="30"/>
        <end position="67"/>
    </location>
</feature>
<reference evidence="2" key="1">
    <citation type="journal article" date="2021" name="Proc. Natl. Acad. Sci. U.S.A.">
        <title>A Catalog of Tens of Thousands of Viruses from Human Metagenomes Reveals Hidden Associations with Chronic Diseases.</title>
        <authorList>
            <person name="Tisza M.J."/>
            <person name="Buck C.B."/>
        </authorList>
    </citation>
    <scope>NUCLEOTIDE SEQUENCE</scope>
    <source>
        <strain evidence="2">Ctbwh6</strain>
    </source>
</reference>
<keyword evidence="1" id="KW-0175">Coiled coil</keyword>
<accession>A0A8S5LI00</accession>
<dbReference type="EMBL" id="BK015852">
    <property type="protein sequence ID" value="DAD69570.1"/>
    <property type="molecule type" value="Genomic_DNA"/>
</dbReference>
<name>A0A8S5LI00_9CAUD</name>